<comment type="cofactor">
    <cofactor evidence="1">
        <name>Mn(2+)</name>
        <dbReference type="ChEBI" id="CHEBI:29035"/>
    </cofactor>
</comment>
<evidence type="ECO:0000256" key="8">
    <source>
        <dbReference type="ARBA" id="ARBA00023211"/>
    </source>
</evidence>
<keyword evidence="4" id="KW-0547">Nucleotide-binding</keyword>
<feature type="domain" description="Non-canonical purine NTP phosphatase/PRRC1" evidence="13">
    <location>
        <begin position="6"/>
        <end position="177"/>
    </location>
</feature>
<comment type="cofactor">
    <cofactor evidence="2">
        <name>Mg(2+)</name>
        <dbReference type="ChEBI" id="CHEBI:18420"/>
    </cofactor>
</comment>
<dbReference type="GO" id="GO:0103023">
    <property type="term" value="F:ITPase activity"/>
    <property type="evidence" value="ECO:0007669"/>
    <property type="project" value="UniProtKB-EC"/>
</dbReference>
<evidence type="ECO:0000256" key="1">
    <source>
        <dbReference type="ARBA" id="ARBA00001936"/>
    </source>
</evidence>
<dbReference type="EMBL" id="JAOPKA010000005">
    <property type="protein sequence ID" value="MCU4741969.1"/>
    <property type="molecule type" value="Genomic_DNA"/>
</dbReference>
<organism evidence="14 17">
    <name type="scientific">Natronoglomus mannanivorans</name>
    <dbReference type="NCBI Taxonomy" id="2979990"/>
    <lineage>
        <taxon>Archaea</taxon>
        <taxon>Methanobacteriati</taxon>
        <taxon>Methanobacteriota</taxon>
        <taxon>Stenosarchaea group</taxon>
        <taxon>Halobacteria</taxon>
        <taxon>Halobacteriales</taxon>
        <taxon>Natrialbaceae</taxon>
        <taxon>Natronoglomus</taxon>
    </lineage>
</organism>
<comment type="catalytic activity">
    <reaction evidence="11">
        <text>XTP + H2O = XDP + phosphate + H(+)</text>
        <dbReference type="Rhea" id="RHEA:28406"/>
        <dbReference type="ChEBI" id="CHEBI:15377"/>
        <dbReference type="ChEBI" id="CHEBI:15378"/>
        <dbReference type="ChEBI" id="CHEBI:43474"/>
        <dbReference type="ChEBI" id="CHEBI:59884"/>
        <dbReference type="ChEBI" id="CHEBI:61314"/>
        <dbReference type="EC" id="3.6.1.73"/>
    </reaction>
</comment>
<sequence>MHVAVGSTNPVKRAAVERALERFEPTVTVHSVDSSVAEQPRSVAETITGAENRARRALEAGSGGECEPDSEPEREYGVGLEGGVARLEGTPGLYLIMWAAATDGETVGRGGGPSLRLPDHVATRVESGEELGPVMDDVLGAENVAENEGAAGALTDGLTDRRGALATAVACAFGPFVTSYY</sequence>
<keyword evidence="16" id="KW-1185">Reference proteome</keyword>
<comment type="catalytic activity">
    <reaction evidence="10">
        <text>ITP + H2O = IDP + phosphate + H(+)</text>
        <dbReference type="Rhea" id="RHEA:28330"/>
        <dbReference type="ChEBI" id="CHEBI:15377"/>
        <dbReference type="ChEBI" id="CHEBI:15378"/>
        <dbReference type="ChEBI" id="CHEBI:43474"/>
        <dbReference type="ChEBI" id="CHEBI:58280"/>
        <dbReference type="ChEBI" id="CHEBI:61402"/>
        <dbReference type="EC" id="3.6.1.73"/>
    </reaction>
</comment>
<dbReference type="SUPFAM" id="SSF52972">
    <property type="entry name" value="ITPase-like"/>
    <property type="match status" value="1"/>
</dbReference>
<evidence type="ECO:0000256" key="2">
    <source>
        <dbReference type="ARBA" id="ARBA00001946"/>
    </source>
</evidence>
<keyword evidence="7" id="KW-0546">Nucleotide metabolism</keyword>
<evidence type="ECO:0000256" key="7">
    <source>
        <dbReference type="ARBA" id="ARBA00023080"/>
    </source>
</evidence>
<dbReference type="PANTHER" id="PTHR34699">
    <property type="match status" value="1"/>
</dbReference>
<dbReference type="AlphaFoldDB" id="A0AAP2YYQ0"/>
<protein>
    <recommendedName>
        <fullName evidence="9">inosine/xanthosine triphosphatase</fullName>
        <ecNumber evidence="9">3.6.1.73</ecNumber>
    </recommendedName>
</protein>
<proteinExistence type="predicted"/>
<dbReference type="EMBL" id="JAOPKB010000016">
    <property type="protein sequence ID" value="MCU4975088.1"/>
    <property type="molecule type" value="Genomic_DNA"/>
</dbReference>
<evidence type="ECO:0000256" key="12">
    <source>
        <dbReference type="SAM" id="MobiDB-lite"/>
    </source>
</evidence>
<evidence type="ECO:0000313" key="17">
    <source>
        <dbReference type="Proteomes" id="UP001321018"/>
    </source>
</evidence>
<evidence type="ECO:0000313" key="16">
    <source>
        <dbReference type="Proteomes" id="UP001320972"/>
    </source>
</evidence>
<evidence type="ECO:0000256" key="6">
    <source>
        <dbReference type="ARBA" id="ARBA00022842"/>
    </source>
</evidence>
<keyword evidence="3" id="KW-0479">Metal-binding</keyword>
<evidence type="ECO:0000313" key="14">
    <source>
        <dbReference type="EMBL" id="MCU4741969.1"/>
    </source>
</evidence>
<dbReference type="PANTHER" id="PTHR34699:SF2">
    <property type="entry name" value="NON-CANONICAL PURINE NTP PHOSPHATASE_PRRC1 DOMAIN-CONTAINING PROTEIN"/>
    <property type="match status" value="1"/>
</dbReference>
<evidence type="ECO:0000256" key="4">
    <source>
        <dbReference type="ARBA" id="ARBA00022741"/>
    </source>
</evidence>
<accession>A0AAP2YYQ0</accession>
<dbReference type="EC" id="3.6.1.73" evidence="9"/>
<evidence type="ECO:0000256" key="9">
    <source>
        <dbReference type="ARBA" id="ARBA00038901"/>
    </source>
</evidence>
<evidence type="ECO:0000256" key="10">
    <source>
        <dbReference type="ARBA" id="ARBA00048174"/>
    </source>
</evidence>
<dbReference type="RefSeq" id="WP_338003814.1">
    <property type="nucleotide sequence ID" value="NZ_JAOPKA010000005.1"/>
</dbReference>
<dbReference type="GO" id="GO:0046872">
    <property type="term" value="F:metal ion binding"/>
    <property type="evidence" value="ECO:0007669"/>
    <property type="project" value="UniProtKB-KW"/>
</dbReference>
<reference evidence="14 16" key="1">
    <citation type="submission" date="2022-09" db="EMBL/GenBank/DDBJ databases">
        <title>Enrichment on poylsaccharides allowed isolation of novel metabolic and taxonomic groups of Haloarchaea.</title>
        <authorList>
            <person name="Sorokin D.Y."/>
            <person name="Elcheninov A.G."/>
            <person name="Khizhniak T.V."/>
            <person name="Kolganova T.V."/>
            <person name="Kublanov I.V."/>
        </authorList>
    </citation>
    <scope>NUCLEOTIDE SEQUENCE</scope>
    <source>
        <strain evidence="15 16">AArc-m2/3/4</strain>
        <strain evidence="14">AArc-xg1-1</strain>
    </source>
</reference>
<keyword evidence="6" id="KW-0460">Magnesium</keyword>
<gene>
    <name evidence="15" type="ORF">OB955_20520</name>
    <name evidence="14" type="ORF">OB960_11230</name>
</gene>
<evidence type="ECO:0000259" key="13">
    <source>
        <dbReference type="Pfam" id="PF01931"/>
    </source>
</evidence>
<dbReference type="InterPro" id="IPR050299">
    <property type="entry name" value="YjjX_NTPase"/>
</dbReference>
<dbReference type="Proteomes" id="UP001320972">
    <property type="component" value="Unassembled WGS sequence"/>
</dbReference>
<dbReference type="InterPro" id="IPR029001">
    <property type="entry name" value="ITPase-like_fam"/>
</dbReference>
<dbReference type="InterPro" id="IPR026533">
    <property type="entry name" value="NTPase/PRRC1"/>
</dbReference>
<evidence type="ECO:0000313" key="15">
    <source>
        <dbReference type="EMBL" id="MCU4975088.1"/>
    </source>
</evidence>
<dbReference type="GO" id="GO:0009117">
    <property type="term" value="P:nucleotide metabolic process"/>
    <property type="evidence" value="ECO:0007669"/>
    <property type="project" value="UniProtKB-KW"/>
</dbReference>
<dbReference type="Pfam" id="PF01931">
    <property type="entry name" value="NTPase_I-T"/>
    <property type="match status" value="1"/>
</dbReference>
<evidence type="ECO:0000256" key="3">
    <source>
        <dbReference type="ARBA" id="ARBA00022723"/>
    </source>
</evidence>
<comment type="caution">
    <text evidence="14">The sequence shown here is derived from an EMBL/GenBank/DDBJ whole genome shotgun (WGS) entry which is preliminary data.</text>
</comment>
<dbReference type="GO" id="GO:0000166">
    <property type="term" value="F:nucleotide binding"/>
    <property type="evidence" value="ECO:0007669"/>
    <property type="project" value="UniProtKB-KW"/>
</dbReference>
<dbReference type="Gene3D" id="3.90.950.10">
    <property type="match status" value="1"/>
</dbReference>
<keyword evidence="5" id="KW-0378">Hydrolase</keyword>
<keyword evidence="8" id="KW-0464">Manganese</keyword>
<name>A0AAP2YYQ0_9EURY</name>
<feature type="region of interest" description="Disordered" evidence="12">
    <location>
        <begin position="57"/>
        <end position="76"/>
    </location>
</feature>
<dbReference type="Proteomes" id="UP001321018">
    <property type="component" value="Unassembled WGS sequence"/>
</dbReference>
<evidence type="ECO:0000256" key="11">
    <source>
        <dbReference type="ARBA" id="ARBA00048781"/>
    </source>
</evidence>
<evidence type="ECO:0000256" key="5">
    <source>
        <dbReference type="ARBA" id="ARBA00022801"/>
    </source>
</evidence>